<evidence type="ECO:0000256" key="12">
    <source>
        <dbReference type="ARBA" id="ARBA00034296"/>
    </source>
</evidence>
<comment type="similarity">
    <text evidence="3">Belongs to the tubulin family.</text>
</comment>
<comment type="caution">
    <text evidence="14">The sequence shown here is derived from an EMBL/GenBank/DDBJ whole genome shotgun (WGS) entry which is preliminary data.</text>
</comment>
<dbReference type="Pfam" id="PF03953">
    <property type="entry name" value="Tubulin_C"/>
    <property type="match status" value="1"/>
</dbReference>
<keyword evidence="5" id="KW-0963">Cytoplasm</keyword>
<evidence type="ECO:0000256" key="7">
    <source>
        <dbReference type="ARBA" id="ARBA00022723"/>
    </source>
</evidence>
<dbReference type="SUPFAM" id="SSF52490">
    <property type="entry name" value="Tubulin nucleotide-binding domain-like"/>
    <property type="match status" value="1"/>
</dbReference>
<evidence type="ECO:0000313" key="15">
    <source>
        <dbReference type="Proteomes" id="UP001321473"/>
    </source>
</evidence>
<keyword evidence="9" id="KW-0460">Magnesium</keyword>
<keyword evidence="11" id="KW-0206">Cytoskeleton</keyword>
<dbReference type="GO" id="GO:0046872">
    <property type="term" value="F:metal ion binding"/>
    <property type="evidence" value="ECO:0007669"/>
    <property type="project" value="UniProtKB-KW"/>
</dbReference>
<evidence type="ECO:0000256" key="2">
    <source>
        <dbReference type="ARBA" id="ARBA00004245"/>
    </source>
</evidence>
<keyword evidence="6" id="KW-0493">Microtubule</keyword>
<keyword evidence="7" id="KW-0479">Metal-binding</keyword>
<evidence type="ECO:0000259" key="13">
    <source>
        <dbReference type="SMART" id="SM00865"/>
    </source>
</evidence>
<dbReference type="Gene3D" id="1.10.287.600">
    <property type="entry name" value="Helix hairpin bin"/>
    <property type="match status" value="1"/>
</dbReference>
<keyword evidence="10" id="KW-0342">GTP-binding</keyword>
<evidence type="ECO:0000256" key="8">
    <source>
        <dbReference type="ARBA" id="ARBA00022741"/>
    </source>
</evidence>
<evidence type="ECO:0000256" key="5">
    <source>
        <dbReference type="ARBA" id="ARBA00022490"/>
    </source>
</evidence>
<dbReference type="EMBL" id="JARKHS020024386">
    <property type="protein sequence ID" value="KAK8768173.1"/>
    <property type="molecule type" value="Genomic_DNA"/>
</dbReference>
<comment type="function">
    <text evidence="12">Tubulin is the major constituent of microtubules, a cylinder consisting of laterally associated linear protofilaments composed of alpha- and beta-tubulin heterodimers. Microtubules grow by the addition of GTP-tubulin dimers to the microtubule end, where a stabilizing cap forms. Below the cap, tubulin dimers are in GDP-bound state, owing to GTPase activity of alpha-tubulin.</text>
</comment>
<dbReference type="Gene3D" id="3.30.1330.20">
    <property type="entry name" value="Tubulin/FtsZ, C-terminal domain"/>
    <property type="match status" value="1"/>
</dbReference>
<organism evidence="14 15">
    <name type="scientific">Amblyomma americanum</name>
    <name type="common">Lone star tick</name>
    <dbReference type="NCBI Taxonomy" id="6943"/>
    <lineage>
        <taxon>Eukaryota</taxon>
        <taxon>Metazoa</taxon>
        <taxon>Ecdysozoa</taxon>
        <taxon>Arthropoda</taxon>
        <taxon>Chelicerata</taxon>
        <taxon>Arachnida</taxon>
        <taxon>Acari</taxon>
        <taxon>Parasitiformes</taxon>
        <taxon>Ixodida</taxon>
        <taxon>Ixodoidea</taxon>
        <taxon>Ixodidae</taxon>
        <taxon>Amblyomminae</taxon>
        <taxon>Amblyomma</taxon>
    </lineage>
</organism>
<comment type="cofactor">
    <cofactor evidence="1">
        <name>Mg(2+)</name>
        <dbReference type="ChEBI" id="CHEBI:18420"/>
    </cofactor>
</comment>
<evidence type="ECO:0000256" key="11">
    <source>
        <dbReference type="ARBA" id="ARBA00023212"/>
    </source>
</evidence>
<protein>
    <recommendedName>
        <fullName evidence="13">Tubulin/FtsZ 2-layer sandwich domain-containing protein</fullName>
    </recommendedName>
</protein>
<dbReference type="InterPro" id="IPR002453">
    <property type="entry name" value="Beta_tubulin"/>
</dbReference>
<dbReference type="GO" id="GO:0005525">
    <property type="term" value="F:GTP binding"/>
    <property type="evidence" value="ECO:0007669"/>
    <property type="project" value="UniProtKB-KW"/>
</dbReference>
<keyword evidence="8" id="KW-0547">Nucleotide-binding</keyword>
<name>A0AAQ4E0D3_AMBAM</name>
<evidence type="ECO:0000256" key="3">
    <source>
        <dbReference type="ARBA" id="ARBA00009636"/>
    </source>
</evidence>
<dbReference type="FunFam" id="3.30.1330.20:FF:000009">
    <property type="entry name" value="Tubulin beta chain"/>
    <property type="match status" value="1"/>
</dbReference>
<dbReference type="Gene3D" id="3.40.50.1440">
    <property type="entry name" value="Tubulin/FtsZ, GTPase domain"/>
    <property type="match status" value="1"/>
</dbReference>
<feature type="domain" description="Tubulin/FtsZ 2-layer sandwich" evidence="13">
    <location>
        <begin position="100"/>
        <end position="237"/>
    </location>
</feature>
<evidence type="ECO:0000256" key="10">
    <source>
        <dbReference type="ARBA" id="ARBA00023134"/>
    </source>
</evidence>
<dbReference type="GO" id="GO:0003924">
    <property type="term" value="F:GTPase activity"/>
    <property type="evidence" value="ECO:0007669"/>
    <property type="project" value="InterPro"/>
</dbReference>
<dbReference type="InterPro" id="IPR037103">
    <property type="entry name" value="Tubulin/FtsZ-like_C"/>
</dbReference>
<dbReference type="InterPro" id="IPR023123">
    <property type="entry name" value="Tubulin_C"/>
</dbReference>
<gene>
    <name evidence="14" type="ORF">V5799_015362</name>
</gene>
<dbReference type="InterPro" id="IPR003008">
    <property type="entry name" value="Tubulin_FtsZ_GTPase"/>
</dbReference>
<evidence type="ECO:0000256" key="1">
    <source>
        <dbReference type="ARBA" id="ARBA00001946"/>
    </source>
</evidence>
<evidence type="ECO:0000313" key="14">
    <source>
        <dbReference type="EMBL" id="KAK8768173.1"/>
    </source>
</evidence>
<comment type="subcellular location">
    <subcellularLocation>
        <location evidence="2">Cytoplasm</location>
        <location evidence="2">Cytoskeleton</location>
    </subcellularLocation>
</comment>
<dbReference type="AlphaFoldDB" id="A0AAQ4E0D3"/>
<dbReference type="InterPro" id="IPR036525">
    <property type="entry name" value="Tubulin/FtsZ_GTPase_sf"/>
</dbReference>
<evidence type="ECO:0000256" key="9">
    <source>
        <dbReference type="ARBA" id="ARBA00022842"/>
    </source>
</evidence>
<dbReference type="GO" id="GO:0005200">
    <property type="term" value="F:structural constituent of cytoskeleton"/>
    <property type="evidence" value="ECO:0007669"/>
    <property type="project" value="InterPro"/>
</dbReference>
<sequence length="293" mass="33208">MGTLLIAKIREEYPDRIINTFSIFPCLEVSNTVVEPYNATLALHHLVENVDETMCIDNKALYNICVRRLRLRTPTFKDLNHLASLTMSGVTTCLRFPGQLNGDIFKLAVNMVHFPRFHFLIPGLAPLTSLNSQPQNALSVSEQTQRMFNAENMMAACDPRHGRYLTVAAMFRGRMSAKEIDENMLKVQNENSSYLAESIPNNVKTSVCEIPLRRLETSASFIGNSSAIQGVFKRFCEEFTAMLRRKVFVHWCTDLGIAEDEFIEAEQNVTHWIAEYQQHHEVSASEDDDAGEA</sequence>
<dbReference type="SMART" id="SM00865">
    <property type="entry name" value="Tubulin_C"/>
    <property type="match status" value="1"/>
</dbReference>
<reference evidence="14 15" key="1">
    <citation type="journal article" date="2023" name="Arcadia Sci">
        <title>De novo assembly of a long-read Amblyomma americanum tick genome.</title>
        <authorList>
            <person name="Chou S."/>
            <person name="Poskanzer K.E."/>
            <person name="Rollins M."/>
            <person name="Thuy-Boun P.S."/>
        </authorList>
    </citation>
    <scope>NUCLEOTIDE SEQUENCE [LARGE SCALE GENOMIC DNA]</scope>
    <source>
        <strain evidence="14">F_SG_1</strain>
        <tissue evidence="14">Salivary glands</tissue>
    </source>
</reference>
<dbReference type="Proteomes" id="UP001321473">
    <property type="component" value="Unassembled WGS sequence"/>
</dbReference>
<accession>A0AAQ4E0D3</accession>
<dbReference type="Pfam" id="PF00091">
    <property type="entry name" value="Tubulin"/>
    <property type="match status" value="1"/>
</dbReference>
<dbReference type="InterPro" id="IPR018316">
    <property type="entry name" value="Tubulin/FtsZ_2-layer-sand-dom"/>
</dbReference>
<keyword evidence="15" id="KW-1185">Reference proteome</keyword>
<dbReference type="PRINTS" id="PR01163">
    <property type="entry name" value="BETATUBULIN"/>
</dbReference>
<dbReference type="InterPro" id="IPR000217">
    <property type="entry name" value="Tubulin"/>
</dbReference>
<evidence type="ECO:0000256" key="4">
    <source>
        <dbReference type="ARBA" id="ARBA00011747"/>
    </source>
</evidence>
<evidence type="ECO:0000256" key="6">
    <source>
        <dbReference type="ARBA" id="ARBA00022701"/>
    </source>
</evidence>
<dbReference type="CDD" id="cd02187">
    <property type="entry name" value="beta_tubulin"/>
    <property type="match status" value="1"/>
</dbReference>
<dbReference type="GO" id="GO:0005874">
    <property type="term" value="C:microtubule"/>
    <property type="evidence" value="ECO:0007669"/>
    <property type="project" value="UniProtKB-KW"/>
</dbReference>
<dbReference type="InterPro" id="IPR008280">
    <property type="entry name" value="Tub_FtsZ_C"/>
</dbReference>
<comment type="subunit">
    <text evidence="4">Dimer of alpha and beta chains. A typical microtubule is a hollow water-filled tube with an outer diameter of 25 nm and an inner diameter of 15 nM. Alpha-beta heterodimers associate head-to-tail to form protofilaments running lengthwise along the microtubule wall with the beta-tubulin subunit facing the microtubule plus end conferring a structural polarity. Microtubules usually have 13 protofilaments but different protofilament numbers can be found in some organisms and specialized cells.</text>
</comment>
<dbReference type="PRINTS" id="PR01161">
    <property type="entry name" value="TUBULIN"/>
</dbReference>
<proteinExistence type="inferred from homology"/>
<dbReference type="PANTHER" id="PTHR11588">
    <property type="entry name" value="TUBULIN"/>
    <property type="match status" value="1"/>
</dbReference>
<dbReference type="GO" id="GO:0007017">
    <property type="term" value="P:microtubule-based process"/>
    <property type="evidence" value="ECO:0007669"/>
    <property type="project" value="InterPro"/>
</dbReference>
<dbReference type="SUPFAM" id="SSF55307">
    <property type="entry name" value="Tubulin C-terminal domain-like"/>
    <property type="match status" value="1"/>
</dbReference>